<feature type="region of interest" description="Disordered" evidence="1">
    <location>
        <begin position="1017"/>
        <end position="1175"/>
    </location>
</feature>
<evidence type="ECO:0000256" key="1">
    <source>
        <dbReference type="SAM" id="MobiDB-lite"/>
    </source>
</evidence>
<proteinExistence type="predicted"/>
<sequence length="1175" mass="131969">MASGPTSTKETNEKLHSRLTWLFNNAHIVFSQSSDHCYSDSDHNVNMLLNSIADCTGRKFDDLRSIWLKRYGETDEVAAEFIAAWRKETLEGSGDYEKLMDRCEPFLKPRFVIIGLPVSSSVNTIPRDEADKIISSYLEEIKPALEDFLKAAQPLPLWVPDDTLPYADFLKGMKMPASAKNEPDMLLYRLGHFKENKNLESLVRKIFPLKVVGRLFQILLNTSGARKTRTVLEGFVEGCGSADVQRATSCIESDPCFVPNLPETYAGIHKMNCDIAQSRFGEVLLARLCILEFFCQTAREISGGVLTDEHRKLWVLLQIRPSCLAGEFDIFSTLTEKIMGIGDTDRVRRVELKMLSLQILLGTKNPLYCVVDEVQVAARALPNAFATFDPRQTTRRSSLRELARALVVLSRMSLTLTGTALDKEMIEEIRASSVFKDTRAVTTTHFGAFNKAEEQIAYLKQFLPIELAEGDSFQELFNRVPYWLKGRYRFTAAYLKDLLLNGFQRPHRMLNEFVRLSTVVEIPGMVQRKLSPGFLPTDSVHAKQEVGDAVPRELMHFQFDKLKKVPSLENIIRTHAHQYIMRSVNDRLTADSKQFDFIECGFARYAENDVGNEKASQITLDEPLAVLALTEWLQHCDLPLAEILRGKAAEGITTARGANGLEEYLAIYFSAVFDEETPLTEIFQFHPSLDPPEWAKSPAELVSVFWEGSDRESDRETLRDGHSRTHLFPDTNMGPDIMFVLKLEDESLIWVALQSKFDSSDNILPSAILQKAVPTVTLKEFYGFRKDLKEPDAKDPDPETTKRNNAAALELIDELPYRLCPKPVPEAESKSASEAEPESKPEPDEESGEVEPESDESEEPQAMAQTGKARAKAGADSEKRREETQKKQREEKLKHNARRRIIEFYDAKSKEGPTRKSTRLRSSKKEPEKLTLTEHDQNILQEAGEHSVLRVVVAWPARTHMHGRALKGLDSLKAKNCYFDEYNHPIVELNIEHWGKTMQKLHPSPVNYVQENWRGPDLAVTGQKRKRADGEADGARPRKSRKTAESAIPVEPDPMYSHPHDFIRPSSSWSAITERSRSPSAAPSGFASAAAPPSEVGSDGDTIMTDSESPASGSHLPPTASGSGGHQPSLLPFDVGLRPPPIPVVSRPRKPLPSRDAPVPKAVPATTRKKRKGRY</sequence>
<feature type="compositionally biased region" description="Low complexity" evidence="1">
    <location>
        <begin position="1078"/>
        <end position="1094"/>
    </location>
</feature>
<feature type="compositionally biased region" description="Basic and acidic residues" evidence="1">
    <location>
        <begin position="923"/>
        <end position="932"/>
    </location>
</feature>
<dbReference type="EMBL" id="JARKIB010000320">
    <property type="protein sequence ID" value="KAJ7714741.1"/>
    <property type="molecule type" value="Genomic_DNA"/>
</dbReference>
<gene>
    <name evidence="2" type="ORF">B0H16DRAFT_1807542</name>
</gene>
<organism evidence="2 3">
    <name type="scientific">Mycena metata</name>
    <dbReference type="NCBI Taxonomy" id="1033252"/>
    <lineage>
        <taxon>Eukaryota</taxon>
        <taxon>Fungi</taxon>
        <taxon>Dikarya</taxon>
        <taxon>Basidiomycota</taxon>
        <taxon>Agaricomycotina</taxon>
        <taxon>Agaricomycetes</taxon>
        <taxon>Agaricomycetidae</taxon>
        <taxon>Agaricales</taxon>
        <taxon>Marasmiineae</taxon>
        <taxon>Mycenaceae</taxon>
        <taxon>Mycena</taxon>
    </lineage>
</organism>
<name>A0AAD7MG16_9AGAR</name>
<dbReference type="Proteomes" id="UP001215598">
    <property type="component" value="Unassembled WGS sequence"/>
</dbReference>
<feature type="compositionally biased region" description="Basic and acidic residues" evidence="1">
    <location>
        <begin position="873"/>
        <end position="914"/>
    </location>
</feature>
<keyword evidence="3" id="KW-1185">Reference proteome</keyword>
<comment type="caution">
    <text evidence="2">The sequence shown here is derived from an EMBL/GenBank/DDBJ whole genome shotgun (WGS) entry which is preliminary data.</text>
</comment>
<feature type="compositionally biased region" description="Basic and acidic residues" evidence="1">
    <location>
        <begin position="825"/>
        <end position="842"/>
    </location>
</feature>
<accession>A0AAD7MG16</accession>
<reference evidence="2" key="1">
    <citation type="submission" date="2023-03" db="EMBL/GenBank/DDBJ databases">
        <title>Massive genome expansion in bonnet fungi (Mycena s.s.) driven by repeated elements and novel gene families across ecological guilds.</title>
        <authorList>
            <consortium name="Lawrence Berkeley National Laboratory"/>
            <person name="Harder C.B."/>
            <person name="Miyauchi S."/>
            <person name="Viragh M."/>
            <person name="Kuo A."/>
            <person name="Thoen E."/>
            <person name="Andreopoulos B."/>
            <person name="Lu D."/>
            <person name="Skrede I."/>
            <person name="Drula E."/>
            <person name="Henrissat B."/>
            <person name="Morin E."/>
            <person name="Kohler A."/>
            <person name="Barry K."/>
            <person name="LaButti K."/>
            <person name="Morin E."/>
            <person name="Salamov A."/>
            <person name="Lipzen A."/>
            <person name="Mereny Z."/>
            <person name="Hegedus B."/>
            <person name="Baldrian P."/>
            <person name="Stursova M."/>
            <person name="Weitz H."/>
            <person name="Taylor A."/>
            <person name="Grigoriev I.V."/>
            <person name="Nagy L.G."/>
            <person name="Martin F."/>
            <person name="Kauserud H."/>
        </authorList>
    </citation>
    <scope>NUCLEOTIDE SEQUENCE</scope>
    <source>
        <strain evidence="2">CBHHK182m</strain>
    </source>
</reference>
<protein>
    <submittedName>
        <fullName evidence="2">Uncharacterized protein</fullName>
    </submittedName>
</protein>
<feature type="region of interest" description="Disordered" evidence="1">
    <location>
        <begin position="819"/>
        <end position="932"/>
    </location>
</feature>
<evidence type="ECO:0000313" key="3">
    <source>
        <dbReference type="Proteomes" id="UP001215598"/>
    </source>
</evidence>
<dbReference type="AlphaFoldDB" id="A0AAD7MG16"/>
<feature type="compositionally biased region" description="Acidic residues" evidence="1">
    <location>
        <begin position="843"/>
        <end position="859"/>
    </location>
</feature>
<evidence type="ECO:0000313" key="2">
    <source>
        <dbReference type="EMBL" id="KAJ7714741.1"/>
    </source>
</evidence>